<evidence type="ECO:0000256" key="1">
    <source>
        <dbReference type="SAM" id="MobiDB-lite"/>
    </source>
</evidence>
<dbReference type="AlphaFoldDB" id="A0A5C5ZT40"/>
<comment type="caution">
    <text evidence="3">The sequence shown here is derived from an EMBL/GenBank/DDBJ whole genome shotgun (WGS) entry which is preliminary data.</text>
</comment>
<keyword evidence="4" id="KW-1185">Reference proteome</keyword>
<reference evidence="3 4" key="1">
    <citation type="submission" date="2019-02" db="EMBL/GenBank/DDBJ databases">
        <title>Deep-cultivation of Planctomycetes and their phenomic and genomic characterization uncovers novel biology.</title>
        <authorList>
            <person name="Wiegand S."/>
            <person name="Jogler M."/>
            <person name="Boedeker C."/>
            <person name="Pinto D."/>
            <person name="Vollmers J."/>
            <person name="Rivas-Marin E."/>
            <person name="Kohn T."/>
            <person name="Peeters S.H."/>
            <person name="Heuer A."/>
            <person name="Rast P."/>
            <person name="Oberbeckmann S."/>
            <person name="Bunk B."/>
            <person name="Jeske O."/>
            <person name="Meyerdierks A."/>
            <person name="Storesund J.E."/>
            <person name="Kallscheuer N."/>
            <person name="Luecker S."/>
            <person name="Lage O.M."/>
            <person name="Pohl T."/>
            <person name="Merkel B.J."/>
            <person name="Hornburger P."/>
            <person name="Mueller R.-W."/>
            <person name="Bruemmer F."/>
            <person name="Labrenz M."/>
            <person name="Spormann A.M."/>
            <person name="Op Den Camp H."/>
            <person name="Overmann J."/>
            <person name="Amann R."/>
            <person name="Jetten M.S.M."/>
            <person name="Mascher T."/>
            <person name="Medema M.H."/>
            <person name="Devos D.P."/>
            <person name="Kaster A.-K."/>
            <person name="Ovreas L."/>
            <person name="Rohde M."/>
            <person name="Galperin M.Y."/>
            <person name="Jogler C."/>
        </authorList>
    </citation>
    <scope>NUCLEOTIDE SEQUENCE [LARGE SCALE GENOMIC DNA]</scope>
    <source>
        <strain evidence="3 4">Mal64</strain>
    </source>
</reference>
<evidence type="ECO:0000313" key="3">
    <source>
        <dbReference type="EMBL" id="TWT89961.1"/>
    </source>
</evidence>
<dbReference type="OrthoDB" id="256197at2"/>
<accession>A0A5C5ZT40</accession>
<protein>
    <submittedName>
        <fullName evidence="3">Uncharacterized protein</fullName>
    </submittedName>
</protein>
<feature type="region of interest" description="Disordered" evidence="1">
    <location>
        <begin position="715"/>
        <end position="735"/>
    </location>
</feature>
<dbReference type="RefSeq" id="WP_146396112.1">
    <property type="nucleotide sequence ID" value="NZ_SJPQ01000001.1"/>
</dbReference>
<feature type="compositionally biased region" description="Basic and acidic residues" evidence="1">
    <location>
        <begin position="723"/>
        <end position="735"/>
    </location>
</feature>
<feature type="transmembrane region" description="Helical" evidence="2">
    <location>
        <begin position="153"/>
        <end position="176"/>
    </location>
</feature>
<organism evidence="3 4">
    <name type="scientific">Pseudobythopirellula maris</name>
    <dbReference type="NCBI Taxonomy" id="2527991"/>
    <lineage>
        <taxon>Bacteria</taxon>
        <taxon>Pseudomonadati</taxon>
        <taxon>Planctomycetota</taxon>
        <taxon>Planctomycetia</taxon>
        <taxon>Pirellulales</taxon>
        <taxon>Lacipirellulaceae</taxon>
        <taxon>Pseudobythopirellula</taxon>
    </lineage>
</organism>
<keyword evidence="2" id="KW-1133">Transmembrane helix</keyword>
<evidence type="ECO:0000313" key="4">
    <source>
        <dbReference type="Proteomes" id="UP000315440"/>
    </source>
</evidence>
<proteinExistence type="predicted"/>
<dbReference type="Proteomes" id="UP000315440">
    <property type="component" value="Unassembled WGS sequence"/>
</dbReference>
<feature type="transmembrane region" description="Helical" evidence="2">
    <location>
        <begin position="26"/>
        <end position="48"/>
    </location>
</feature>
<sequence length="735" mass="78441">MPTKNAIQNVIDQTTVSLRRALWARLTMRVIAFVLALLWIGLLGDYFLEPSPTVRATIGAAVGLIGLGLLVRELRTAFRPLARDEIVLAIARRLGTSADAFVTAAELAEDPERSAAIQPALLRETDLAAQETLDHVGPLGIVRWRALGGKSALVAFVLLATVAIGLAFPGGAGVYLRRLGLAEEPWPRRVRLVAEGFEPTPDGPGQARKVARDSPFELAVVADLTGGHIAPRVVDLRYTTASGVKGRDSLARVGDPNESGAQALKFRRGFDSVTEDLTLWLRGGDCRLGPLRLLAVARPRVSELQADCVPPTYLGQRPFSASVASLPRLPEGTAVTLQGETSKPLESLTAVLLGAGGEPTPLIAQLDDSGVRFEIPLSILHQTATIELALLDRDGVASAEAMRVVIGVDRDEPPVVSLAFEGVGPAVTPEARITATASADDDHGVASMTLTLSGSQETVAKLPLAPPQSGDATVTTVIDLLTLRGAKQGQRASYAEGESLSIVATTSDHYDLGGKPHTAASTPRVFEVVSAAELLARLAEREIDLNRAFEETTRATERLALSLEQSLAPPAGAEGEANAEDGDAPGAAIRLRQRRLEAQKLRSETRAAAAAFAAIHDEVMNNRIDNSDLIDRLGRRIARPLERVAADQLSDVEKTLGSAAESPAGSGTRRTAIENAHNASRSALRQMLEVLTQMQSLETYNRVVADLRGIIQEQRDVQNSTEQSRKEGLRRLLLD</sequence>
<keyword evidence="2" id="KW-0812">Transmembrane</keyword>
<name>A0A5C5ZT40_9BACT</name>
<evidence type="ECO:0000256" key="2">
    <source>
        <dbReference type="SAM" id="Phobius"/>
    </source>
</evidence>
<dbReference type="EMBL" id="SJPQ01000001">
    <property type="protein sequence ID" value="TWT89961.1"/>
    <property type="molecule type" value="Genomic_DNA"/>
</dbReference>
<feature type="transmembrane region" description="Helical" evidence="2">
    <location>
        <begin position="54"/>
        <end position="71"/>
    </location>
</feature>
<keyword evidence="2" id="KW-0472">Membrane</keyword>
<gene>
    <name evidence="3" type="ORF">Mal64_03430</name>
</gene>